<feature type="compositionally biased region" description="Low complexity" evidence="1">
    <location>
        <begin position="420"/>
        <end position="437"/>
    </location>
</feature>
<dbReference type="InterPro" id="IPR043724">
    <property type="entry name" value="DUF5666"/>
</dbReference>
<gene>
    <name evidence="4" type="ORF">MIZ03_0059</name>
</gene>
<reference evidence="4 5" key="1">
    <citation type="journal article" date="2021" name="Microbiol. Spectr.">
        <title>A Single Bacterium Capable of Oxidation and Reduction of Iron at Circumneutral pH.</title>
        <authorList>
            <person name="Kato S."/>
            <person name="Ohkuma M."/>
        </authorList>
    </citation>
    <scope>NUCLEOTIDE SEQUENCE [LARGE SCALE GENOMIC DNA]</scope>
    <source>
        <strain evidence="4 5">MIZ03</strain>
    </source>
</reference>
<feature type="compositionally biased region" description="Polar residues" evidence="1">
    <location>
        <begin position="438"/>
        <end position="456"/>
    </location>
</feature>
<feature type="domain" description="DUF5666" evidence="3">
    <location>
        <begin position="99"/>
        <end position="155"/>
    </location>
</feature>
<protein>
    <recommendedName>
        <fullName evidence="3">DUF5666 domain-containing protein</fullName>
    </recommendedName>
</protein>
<feature type="domain" description="DUF5666" evidence="3">
    <location>
        <begin position="297"/>
        <end position="359"/>
    </location>
</feature>
<evidence type="ECO:0000313" key="4">
    <source>
        <dbReference type="EMBL" id="BCO25199.1"/>
    </source>
</evidence>
<keyword evidence="5" id="KW-1185">Reference proteome</keyword>
<feature type="chain" id="PRO_5045353210" description="DUF5666 domain-containing protein" evidence="2">
    <location>
        <begin position="37"/>
        <end position="500"/>
    </location>
</feature>
<feature type="signal peptide" evidence="2">
    <location>
        <begin position="1"/>
        <end position="36"/>
    </location>
</feature>
<evidence type="ECO:0000259" key="3">
    <source>
        <dbReference type="Pfam" id="PF18914"/>
    </source>
</evidence>
<feature type="domain" description="DUF5666" evidence="3">
    <location>
        <begin position="165"/>
        <end position="219"/>
    </location>
</feature>
<dbReference type="Pfam" id="PF18914">
    <property type="entry name" value="DUF5666"/>
    <property type="match status" value="3"/>
</dbReference>
<name>A0ABM7MG87_9BURK</name>
<dbReference type="RefSeq" id="WP_223906448.1">
    <property type="nucleotide sequence ID" value="NZ_AP024238.1"/>
</dbReference>
<evidence type="ECO:0000256" key="2">
    <source>
        <dbReference type="SAM" id="SignalP"/>
    </source>
</evidence>
<accession>A0ABM7MG87</accession>
<keyword evidence="2" id="KW-0732">Signal</keyword>
<feature type="region of interest" description="Disordered" evidence="1">
    <location>
        <begin position="357"/>
        <end position="500"/>
    </location>
</feature>
<feature type="compositionally biased region" description="Low complexity" evidence="1">
    <location>
        <begin position="460"/>
        <end position="483"/>
    </location>
</feature>
<organism evidence="4 5">
    <name type="scientific">Rhodoferax lithotrophicus</name>
    <dbReference type="NCBI Taxonomy" id="2798804"/>
    <lineage>
        <taxon>Bacteria</taxon>
        <taxon>Pseudomonadati</taxon>
        <taxon>Pseudomonadota</taxon>
        <taxon>Betaproteobacteria</taxon>
        <taxon>Burkholderiales</taxon>
        <taxon>Comamonadaceae</taxon>
        <taxon>Rhodoferax</taxon>
    </lineage>
</organism>
<evidence type="ECO:0000256" key="1">
    <source>
        <dbReference type="SAM" id="MobiDB-lite"/>
    </source>
</evidence>
<sequence length="500" mass="51305">MSAMIRTVVSGNGVRAVARVLAGVAALCVSTSLVWAGNVCDTQASLVNPQARSVQAPGIGGTGMLAARPGIGGTGMLAVRPGIGGTGIDKGGMGGTGIVGVITGFASICVGGVEVHYNNDTPMSENGQPSQASDLAVGQVVVVNAAGVGDEVQARQVALLHVAIGPLQSVNPKTGEFKLLGQRVQASTPAQLAGLQAQQWVRVSGQRNAEGEIMASHVEVVAPQPQAQLLGMLSQNSQQFAVAGTPVAIQSSQMAHATRDTEVMAQGLWTGEHLVVTRLTRDPTRAVLGRSERVVLEGYVRRLDDKTMDIDHRVLSLSPQTQVTLAAQPDGSGTLGLNQRVRITGRMDADQRIFVERIESTGKNHRSTSQTLSEQTKRTEAGLATETKSESRDTEAGSSEKSSESSTKTSEASGSHEEAASSSKSSEVSTQTEKTSSAISPSRTSRTNSSGQSGESAGTGRSSGSGESKNSGRSNSSGESRGSGSTGNSGKSGGGESKGK</sequence>
<evidence type="ECO:0000313" key="5">
    <source>
        <dbReference type="Proteomes" id="UP000824366"/>
    </source>
</evidence>
<feature type="compositionally biased region" description="Gly residues" evidence="1">
    <location>
        <begin position="484"/>
        <end position="500"/>
    </location>
</feature>
<feature type="compositionally biased region" description="Low complexity" evidence="1">
    <location>
        <begin position="396"/>
        <end position="413"/>
    </location>
</feature>
<proteinExistence type="predicted"/>
<dbReference type="Proteomes" id="UP000824366">
    <property type="component" value="Chromosome"/>
</dbReference>
<dbReference type="EMBL" id="AP024238">
    <property type="protein sequence ID" value="BCO25199.1"/>
    <property type="molecule type" value="Genomic_DNA"/>
</dbReference>